<proteinExistence type="predicted"/>
<evidence type="ECO:0000313" key="1">
    <source>
        <dbReference type="EMBL" id="KAH9773667.1"/>
    </source>
</evidence>
<accession>A0ACB8LJR8</accession>
<evidence type="ECO:0000313" key="2">
    <source>
        <dbReference type="Proteomes" id="UP000829398"/>
    </source>
</evidence>
<organism evidence="1 2">
    <name type="scientific">Citrus sinensis</name>
    <name type="common">Sweet orange</name>
    <name type="synonym">Citrus aurantium var. sinensis</name>
    <dbReference type="NCBI Taxonomy" id="2711"/>
    <lineage>
        <taxon>Eukaryota</taxon>
        <taxon>Viridiplantae</taxon>
        <taxon>Streptophyta</taxon>
        <taxon>Embryophyta</taxon>
        <taxon>Tracheophyta</taxon>
        <taxon>Spermatophyta</taxon>
        <taxon>Magnoliopsida</taxon>
        <taxon>eudicotyledons</taxon>
        <taxon>Gunneridae</taxon>
        <taxon>Pentapetalae</taxon>
        <taxon>rosids</taxon>
        <taxon>malvids</taxon>
        <taxon>Sapindales</taxon>
        <taxon>Rutaceae</taxon>
        <taxon>Aurantioideae</taxon>
        <taxon>Citrus</taxon>
    </lineage>
</organism>
<gene>
    <name evidence="1" type="ORF">KPL71_013394</name>
</gene>
<dbReference type="Proteomes" id="UP000829398">
    <property type="component" value="Chromosome 4"/>
</dbReference>
<keyword evidence="2" id="KW-1185">Reference proteome</keyword>
<protein>
    <submittedName>
        <fullName evidence="1">Glycine-rich protein</fullName>
    </submittedName>
</protein>
<name>A0ACB8LJR8_CITSI</name>
<reference evidence="2" key="1">
    <citation type="journal article" date="2023" name="Hortic. Res.">
        <title>A chromosome-level phased genome enabling allele-level studies in sweet orange: a case study on citrus Huanglongbing tolerance.</title>
        <authorList>
            <person name="Wu B."/>
            <person name="Yu Q."/>
            <person name="Deng Z."/>
            <person name="Duan Y."/>
            <person name="Luo F."/>
            <person name="Gmitter F. Jr."/>
        </authorList>
    </citation>
    <scope>NUCLEOTIDE SEQUENCE [LARGE SCALE GENOMIC DNA]</scope>
    <source>
        <strain evidence="2">cv. Valencia</strain>
    </source>
</reference>
<comment type="caution">
    <text evidence="1">The sequence shown here is derived from an EMBL/GenBank/DDBJ whole genome shotgun (WGS) entry which is preliminary data.</text>
</comment>
<dbReference type="EMBL" id="CM039173">
    <property type="protein sequence ID" value="KAH9773667.1"/>
    <property type="molecule type" value="Genomic_DNA"/>
</dbReference>
<sequence>MAFNTATAAPASDMSDGPVLSVINKRLRALRKKYNRIVQMEESVSQGKTLNKEQEEVLRSKPIVTALIDELDKLRSPLCSALSEELSLHQRQSAPPTADNQPNHVANSTKDDNDDDDDDDESSVSDLLNLLYFGSLFDVKSQSDFTATMLTRTHERGCCLTYDYVTDDATDLLGEKDLDLISMLSGLLISRPIDSSWSHKSALHRCIEHAKLWLANSDLPIDPNANVTYAGLRERLNKIMSSDYFTTTPEMKAPVEMAAAASYGSFQVPVHGSVPVQVEGAAVQYQEKSGCCVLLGLEFSALLMLHEDSVLLLCCIASTMFWIFDEDTVNFQEHETGDNQFTPAHEHQQDELETENPAEGVSVQAEQVNSYAELEHNHGDVESKEQQYVPRRPYQNQRGGRGGGGGGGRRGYSNGRGGRGSSRGGGAYQNGRSQYYDQPGNYYPRNYYNNRGRGGRGGGHPYNNNNGSAVQGGYAPADVGVKS</sequence>